<reference evidence="3" key="1">
    <citation type="submission" date="2016-11" db="EMBL/GenBank/DDBJ databases">
        <authorList>
            <person name="Jaros S."/>
            <person name="Januszkiewicz K."/>
            <person name="Wedrychowicz H."/>
        </authorList>
    </citation>
    <scope>NUCLEOTIDE SEQUENCE [LARGE SCALE GENOMIC DNA]</scope>
    <source>
        <strain evidence="3">CGMCC 4.3555</strain>
    </source>
</reference>
<dbReference type="RefSeq" id="WP_073447780.1">
    <property type="nucleotide sequence ID" value="NZ_FRBK01000017.1"/>
</dbReference>
<proteinExistence type="predicted"/>
<dbReference type="AlphaFoldDB" id="A0A9X8QY82"/>
<feature type="compositionally biased region" description="Low complexity" evidence="1">
    <location>
        <begin position="595"/>
        <end position="620"/>
    </location>
</feature>
<feature type="compositionally biased region" description="Low complexity" evidence="1">
    <location>
        <begin position="369"/>
        <end position="395"/>
    </location>
</feature>
<feature type="region of interest" description="Disordered" evidence="1">
    <location>
        <begin position="739"/>
        <end position="818"/>
    </location>
</feature>
<dbReference type="Proteomes" id="UP000184388">
    <property type="component" value="Unassembled WGS sequence"/>
</dbReference>
<name>A0A9X8QY82_9ACTN</name>
<feature type="compositionally biased region" description="Low complexity" evidence="1">
    <location>
        <begin position="751"/>
        <end position="798"/>
    </location>
</feature>
<dbReference type="EMBL" id="FRBK01000017">
    <property type="protein sequence ID" value="SHN01513.1"/>
    <property type="molecule type" value="Genomic_DNA"/>
</dbReference>
<feature type="region of interest" description="Disordered" evidence="1">
    <location>
        <begin position="354"/>
        <end position="395"/>
    </location>
</feature>
<evidence type="ECO:0000256" key="1">
    <source>
        <dbReference type="SAM" id="MobiDB-lite"/>
    </source>
</evidence>
<evidence type="ECO:0000313" key="3">
    <source>
        <dbReference type="Proteomes" id="UP000184388"/>
    </source>
</evidence>
<evidence type="ECO:0000313" key="2">
    <source>
        <dbReference type="EMBL" id="SHN01513.1"/>
    </source>
</evidence>
<feature type="region of interest" description="Disordered" evidence="1">
    <location>
        <begin position="585"/>
        <end position="620"/>
    </location>
</feature>
<sequence length="818" mass="83812">MGDEEVMNASDDAAGTAARYAPHPYVGGRTAALRALAAWRMRWPGAPRVVVLTGSPGSGSSRLVAGFLMLCDPDYRKQLPLDDLDPATVPPDLPAPAVPSPRGLTAAQVLWLLADHLGLAAGRTADVFSELAAREEPLTVVVPDVNLAGPVRAANEPARLVREVLAPLAATPAVHLLADVPRELAAELAGALPRGQVQVIDLDAPEWADPEGLVLHAETALTPEAGAPDLPFTTDPDARRALAEALARRADGSRLTVHLAVRSLFARPEGFDPADEAQLPRTVGDVLDLHARRLGADPRTLRQMLAPLAFAEGDGLPVQLWHPLANAVAGRDMGRVIADGMLLAAPFVEPVTLPADRDDEGADADKGAVDGAATGHPEASGGEHASGAPEASGGAPRTLIRLIHPGLAAELRAGTADPRDAQTKIAMALLEAVPQQDWSQADPYVRDYLAAHTLEAGLLPQLLTDPGLFTHADPTRLRTAVEAVPLDQLGAPARTYLRTAPLLTRSEAPLDMRAALLETAFVEDGLLPYAEALHGLGLDLPWRTLWSLPLPGVASVTAGFLPAQEGADPAAPGGARRPVAALLVPAGTPGSRPLPSADAPEPAADAPEPPATATATATATADTAVDTAAVTAAAEPAAPPADSAPAPAPTALLLHDLLRPVPVDADPAQVLRPSAQEQAAAPYGFSRGADYLRVWARASGEVVTALISDSPFRDADLTPDGILLVATERGVTARQILAPAPAAAPAPTPDAEPTEATDATHATGATEGTGDTGSAGATGAVDAAAPAAIPAQAAAPTTVPSTDAAAHRRTRGPEGDHS</sequence>
<evidence type="ECO:0008006" key="4">
    <source>
        <dbReference type="Google" id="ProtNLM"/>
    </source>
</evidence>
<protein>
    <recommendedName>
        <fullName evidence="4">ATP-binding protein</fullName>
    </recommendedName>
</protein>
<accession>A0A9X8QY82</accession>
<gene>
    <name evidence="2" type="ORF">SAMN05216268_117196</name>
</gene>
<organism evidence="2 3">
    <name type="scientific">Streptomyces yunnanensis</name>
    <dbReference type="NCBI Taxonomy" id="156453"/>
    <lineage>
        <taxon>Bacteria</taxon>
        <taxon>Bacillati</taxon>
        <taxon>Actinomycetota</taxon>
        <taxon>Actinomycetes</taxon>
        <taxon>Kitasatosporales</taxon>
        <taxon>Streptomycetaceae</taxon>
        <taxon>Streptomyces</taxon>
    </lineage>
</organism>
<comment type="caution">
    <text evidence="2">The sequence shown here is derived from an EMBL/GenBank/DDBJ whole genome shotgun (WGS) entry which is preliminary data.</text>
</comment>